<gene>
    <name evidence="1" type="ORF">EH230_07890</name>
    <name evidence="2" type="ORF">EH230_07920</name>
</gene>
<sequence length="69" mass="8273">MKTGNEDNKKRAAFFLSCSFFWWRVVCAMEAFSADWNSPAELRERPEGDRLIELLFCLKVSYFFSYFNR</sequence>
<reference evidence="2" key="1">
    <citation type="submission" date="2018-12" db="EMBL/GenBank/DDBJ databases">
        <title>Draft genome sequence of Flaovobacterium columnare ARS1 isolated from channel catfish in Alabama.</title>
        <authorList>
            <person name="Cai W."/>
            <person name="Arias C."/>
        </authorList>
    </citation>
    <scope>NUCLEOTIDE SEQUENCE [LARGE SCALE GENOMIC DNA]</scope>
    <source>
        <strain evidence="2">ARS1</strain>
    </source>
</reference>
<protein>
    <submittedName>
        <fullName evidence="2">Uncharacterized protein</fullName>
    </submittedName>
</protein>
<dbReference type="Proteomes" id="UP000288951">
    <property type="component" value="Unassembled WGS sequence"/>
</dbReference>
<organism evidence="2 3">
    <name type="scientific">Flavobacterium columnare</name>
    <dbReference type="NCBI Taxonomy" id="996"/>
    <lineage>
        <taxon>Bacteria</taxon>
        <taxon>Pseudomonadati</taxon>
        <taxon>Bacteroidota</taxon>
        <taxon>Flavobacteriia</taxon>
        <taxon>Flavobacteriales</taxon>
        <taxon>Flavobacteriaceae</taxon>
        <taxon>Flavobacterium</taxon>
    </lineage>
</organism>
<proteinExistence type="predicted"/>
<evidence type="ECO:0000313" key="2">
    <source>
        <dbReference type="EMBL" id="RVU90831.1"/>
    </source>
</evidence>
<evidence type="ECO:0000313" key="1">
    <source>
        <dbReference type="EMBL" id="RVU90825.1"/>
    </source>
</evidence>
<comment type="caution">
    <text evidence="2">The sequence shown here is derived from an EMBL/GenBank/DDBJ whole genome shotgun (WGS) entry which is preliminary data.</text>
</comment>
<dbReference type="EMBL" id="RQSM01000003">
    <property type="protein sequence ID" value="RVU90825.1"/>
    <property type="molecule type" value="Genomic_DNA"/>
</dbReference>
<dbReference type="AlphaFoldDB" id="A0A437UB44"/>
<name>A0A437UB44_9FLAO</name>
<dbReference type="EMBL" id="RQSM01000003">
    <property type="protein sequence ID" value="RVU90831.1"/>
    <property type="molecule type" value="Genomic_DNA"/>
</dbReference>
<keyword evidence="3" id="KW-1185">Reference proteome</keyword>
<evidence type="ECO:0000313" key="3">
    <source>
        <dbReference type="Proteomes" id="UP000288951"/>
    </source>
</evidence>
<accession>A0A437UB44</accession>